<keyword evidence="2" id="KW-1185">Reference proteome</keyword>
<protein>
    <submittedName>
        <fullName evidence="1">Uncharacterized protein</fullName>
    </submittedName>
</protein>
<sequence>MAQDCNFLQDKYCPEAKMDFSRITDEKRFCQRYKDFDHCFHTIRPCHKYYDFVYFETCEFPSNEENSSRPEVRTTVIRPQYERILQL</sequence>
<evidence type="ECO:0000313" key="2">
    <source>
        <dbReference type="Proteomes" id="UP001162480"/>
    </source>
</evidence>
<evidence type="ECO:0000313" key="1">
    <source>
        <dbReference type="EMBL" id="CAI9735857.1"/>
    </source>
</evidence>
<proteinExistence type="predicted"/>
<dbReference type="Proteomes" id="UP001162480">
    <property type="component" value="Chromosome 18"/>
</dbReference>
<accession>A0AA36BLQ6</accession>
<organism evidence="1 2">
    <name type="scientific">Octopus vulgaris</name>
    <name type="common">Common octopus</name>
    <dbReference type="NCBI Taxonomy" id="6645"/>
    <lineage>
        <taxon>Eukaryota</taxon>
        <taxon>Metazoa</taxon>
        <taxon>Spiralia</taxon>
        <taxon>Lophotrochozoa</taxon>
        <taxon>Mollusca</taxon>
        <taxon>Cephalopoda</taxon>
        <taxon>Coleoidea</taxon>
        <taxon>Octopodiformes</taxon>
        <taxon>Octopoda</taxon>
        <taxon>Incirrata</taxon>
        <taxon>Octopodidae</taxon>
        <taxon>Octopus</taxon>
    </lineage>
</organism>
<gene>
    <name evidence="1" type="ORF">OCTVUL_1B022893</name>
</gene>
<dbReference type="AlphaFoldDB" id="A0AA36BLQ6"/>
<name>A0AA36BLQ6_OCTVU</name>
<dbReference type="EMBL" id="OX597831">
    <property type="protein sequence ID" value="CAI9735857.1"/>
    <property type="molecule type" value="Genomic_DNA"/>
</dbReference>
<reference evidence="1" key="1">
    <citation type="submission" date="2023-08" db="EMBL/GenBank/DDBJ databases">
        <authorList>
            <person name="Alioto T."/>
            <person name="Alioto T."/>
            <person name="Gomez Garrido J."/>
        </authorList>
    </citation>
    <scope>NUCLEOTIDE SEQUENCE</scope>
</reference>